<dbReference type="EMBL" id="VCKX01000322">
    <property type="protein sequence ID" value="TMR20210.1"/>
    <property type="molecule type" value="Genomic_DNA"/>
</dbReference>
<comment type="caution">
    <text evidence="1">The sequence shown here is derived from an EMBL/GenBank/DDBJ whole genome shotgun (WGS) entry which is preliminary data.</text>
</comment>
<protein>
    <submittedName>
        <fullName evidence="1">DUF664 domain-containing protein</fullName>
    </submittedName>
</protein>
<evidence type="ECO:0000313" key="2">
    <source>
        <dbReference type="Proteomes" id="UP000306628"/>
    </source>
</evidence>
<accession>A0A5S4FIL6</accession>
<evidence type="ECO:0000313" key="1">
    <source>
        <dbReference type="EMBL" id="TMR20210.1"/>
    </source>
</evidence>
<dbReference type="SUPFAM" id="SSF109854">
    <property type="entry name" value="DinB/YfiT-like putative metalloenzymes"/>
    <property type="match status" value="1"/>
</dbReference>
<dbReference type="RefSeq" id="WP_138697342.1">
    <property type="nucleotide sequence ID" value="NZ_JBHSAZ010000008.1"/>
</dbReference>
<sequence length="159" mass="18330">MPEPSRQLSDPQELLAGYLDHYREEILRGLDGFPEHEVSRVPSGWTPLALLKHLAYMERRWFVWGFAGEQVEDPHGDRGENDELVATESYEELKELYLAQCERSREIVAKARPSDVAARTGRFQPPKEAPTLGWILFHVLEEYIRHAGHLDIARELAEP</sequence>
<dbReference type="Gene3D" id="1.20.120.450">
    <property type="entry name" value="dinb family like domain"/>
    <property type="match status" value="1"/>
</dbReference>
<dbReference type="AlphaFoldDB" id="A0A5S4FIL6"/>
<dbReference type="OrthoDB" id="4548523at2"/>
<reference evidence="1 2" key="1">
    <citation type="submission" date="2019-05" db="EMBL/GenBank/DDBJ databases">
        <title>Draft genome sequence of Nonomuraea zeae DSM 100528.</title>
        <authorList>
            <person name="Saricaoglu S."/>
            <person name="Isik K."/>
        </authorList>
    </citation>
    <scope>NUCLEOTIDE SEQUENCE [LARGE SCALE GENOMIC DNA]</scope>
    <source>
        <strain evidence="1 2">DSM 100528</strain>
    </source>
</reference>
<proteinExistence type="predicted"/>
<dbReference type="Pfam" id="PF04978">
    <property type="entry name" value="MST"/>
    <property type="match status" value="1"/>
</dbReference>
<dbReference type="Proteomes" id="UP000306628">
    <property type="component" value="Unassembled WGS sequence"/>
</dbReference>
<gene>
    <name evidence="1" type="ORF">ETD85_52425</name>
</gene>
<keyword evidence="2" id="KW-1185">Reference proteome</keyword>
<organism evidence="1 2">
    <name type="scientific">Nonomuraea zeae</name>
    <dbReference type="NCBI Taxonomy" id="1642303"/>
    <lineage>
        <taxon>Bacteria</taxon>
        <taxon>Bacillati</taxon>
        <taxon>Actinomycetota</taxon>
        <taxon>Actinomycetes</taxon>
        <taxon>Streptosporangiales</taxon>
        <taxon>Streptosporangiaceae</taxon>
        <taxon>Nonomuraea</taxon>
    </lineage>
</organism>
<name>A0A5S4FIL6_9ACTN</name>
<dbReference type="InterPro" id="IPR007061">
    <property type="entry name" value="MST-like"/>
</dbReference>
<dbReference type="InterPro" id="IPR034660">
    <property type="entry name" value="DinB/YfiT-like"/>
</dbReference>